<dbReference type="Pfam" id="PF18139">
    <property type="entry name" value="LSDAT_euk"/>
    <property type="match status" value="1"/>
</dbReference>
<dbReference type="Proteomes" id="UP000683360">
    <property type="component" value="Unassembled WGS sequence"/>
</dbReference>
<dbReference type="GO" id="GO:0005886">
    <property type="term" value="C:plasma membrane"/>
    <property type="evidence" value="ECO:0007669"/>
    <property type="project" value="TreeGrafter"/>
</dbReference>
<sequence>MTNLLLPTTRYKEIQVTQSKIRKDDLSEIYSTLRRSVYVATKGHDNSLPGLVLAVIGDSESYVPKPWNTTAFTSGLLQSIQGVKKSWVIYRGNKDGVSALIHNAFRETADTNLATTQRNALNAKIKGNTLIAIRPWTKMDQEGNNKVKEPDLILSIRPVFKDVQKERKYRWFNRYLSHFLKTLSEEYTPLLSKEKGQEGELALINMRVPVLMIAVEGDISTIHQIKSALRRNVPVLLTKGSGRHEKEKVLKENAPLLLGIYMRSEEYTKLKRRLKIIQKHSHIITIFDLKQQTKLQAEDFVVKAIIKGWSLKEIRNSSANSNDKKKISVVMNNVEIERAAGCLMEHFHVAPGSLSLYFYIAYQYILESCEIENKEKELELFLLEAIIANRVDYVSTLIQHGVTFDRNYMCRLFDEDVDLVAAPVAVQISRENVVDFTIPITMTLQLFC</sequence>
<evidence type="ECO:0000313" key="3">
    <source>
        <dbReference type="Proteomes" id="UP000683360"/>
    </source>
</evidence>
<dbReference type="EMBL" id="CAJPWZ010002347">
    <property type="protein sequence ID" value="CAG2236290.1"/>
    <property type="molecule type" value="Genomic_DNA"/>
</dbReference>
<dbReference type="InterPro" id="IPR050927">
    <property type="entry name" value="TRPM"/>
</dbReference>
<comment type="caution">
    <text evidence="2">The sequence shown here is derived from an EMBL/GenBank/DDBJ whole genome shotgun (WGS) entry which is preliminary data.</text>
</comment>
<dbReference type="InterPro" id="IPR041491">
    <property type="entry name" value="TRPM_SLOG"/>
</dbReference>
<evidence type="ECO:0000313" key="2">
    <source>
        <dbReference type="EMBL" id="CAG2236290.1"/>
    </source>
</evidence>
<dbReference type="PANTHER" id="PTHR13800">
    <property type="entry name" value="TRANSIENT RECEPTOR POTENTIAL CATION CHANNEL, SUBFAMILY M, MEMBER 6"/>
    <property type="match status" value="1"/>
</dbReference>
<reference evidence="2" key="1">
    <citation type="submission" date="2021-03" db="EMBL/GenBank/DDBJ databases">
        <authorList>
            <person name="Bekaert M."/>
        </authorList>
    </citation>
    <scope>NUCLEOTIDE SEQUENCE</scope>
</reference>
<keyword evidence="3" id="KW-1185">Reference proteome</keyword>
<feature type="domain" description="TRPM SLOG" evidence="1">
    <location>
        <begin position="44"/>
        <end position="243"/>
    </location>
</feature>
<proteinExistence type="predicted"/>
<organism evidence="2 3">
    <name type="scientific">Mytilus edulis</name>
    <name type="common">Blue mussel</name>
    <dbReference type="NCBI Taxonomy" id="6550"/>
    <lineage>
        <taxon>Eukaryota</taxon>
        <taxon>Metazoa</taxon>
        <taxon>Spiralia</taxon>
        <taxon>Lophotrochozoa</taxon>
        <taxon>Mollusca</taxon>
        <taxon>Bivalvia</taxon>
        <taxon>Autobranchia</taxon>
        <taxon>Pteriomorphia</taxon>
        <taxon>Mytilida</taxon>
        <taxon>Mytiloidea</taxon>
        <taxon>Mytilidae</taxon>
        <taxon>Mytilinae</taxon>
        <taxon>Mytilus</taxon>
    </lineage>
</organism>
<dbReference type="GO" id="GO:0030001">
    <property type="term" value="P:metal ion transport"/>
    <property type="evidence" value="ECO:0007669"/>
    <property type="project" value="TreeGrafter"/>
</dbReference>
<protein>
    <recommendedName>
        <fullName evidence="1">TRPM SLOG domain-containing protein</fullName>
    </recommendedName>
</protein>
<dbReference type="AlphaFoldDB" id="A0A8S3U6H6"/>
<dbReference type="GO" id="GO:0005261">
    <property type="term" value="F:monoatomic cation channel activity"/>
    <property type="evidence" value="ECO:0007669"/>
    <property type="project" value="TreeGrafter"/>
</dbReference>
<gene>
    <name evidence="2" type="ORF">MEDL_48810</name>
</gene>
<accession>A0A8S3U6H6</accession>
<name>A0A8S3U6H6_MYTED</name>
<dbReference type="PANTHER" id="PTHR13800:SF1">
    <property type="entry name" value="TRANSIENT RECEPTOR POTENTIAL CATION CHANNEL TRPM"/>
    <property type="match status" value="1"/>
</dbReference>
<evidence type="ECO:0000259" key="1">
    <source>
        <dbReference type="Pfam" id="PF18139"/>
    </source>
</evidence>
<dbReference type="OrthoDB" id="10029073at2759"/>